<dbReference type="RefSeq" id="WP_232423767.1">
    <property type="nucleotide sequence ID" value="NZ_AEMG01000002.1"/>
</dbReference>
<dbReference type="SMART" id="SM00014">
    <property type="entry name" value="acidPPc"/>
    <property type="match status" value="1"/>
</dbReference>
<evidence type="ECO:0000256" key="1">
    <source>
        <dbReference type="SAM" id="Phobius"/>
    </source>
</evidence>
<evidence type="ECO:0000313" key="3">
    <source>
        <dbReference type="EMBL" id="SHK67284.1"/>
    </source>
</evidence>
<name>A0A1M6UDI9_HALPU</name>
<feature type="transmembrane region" description="Helical" evidence="1">
    <location>
        <begin position="22"/>
        <end position="45"/>
    </location>
</feature>
<dbReference type="PANTHER" id="PTHR14969:SF13">
    <property type="entry name" value="AT30094P"/>
    <property type="match status" value="1"/>
</dbReference>
<feature type="transmembrane region" description="Helical" evidence="1">
    <location>
        <begin position="52"/>
        <end position="75"/>
    </location>
</feature>
<proteinExistence type="predicted"/>
<feature type="transmembrane region" description="Helical" evidence="1">
    <location>
        <begin position="251"/>
        <end position="270"/>
    </location>
</feature>
<dbReference type="AlphaFoldDB" id="A0A1M6UDI9"/>
<dbReference type="InterPro" id="IPR036938">
    <property type="entry name" value="PAP2/HPO_sf"/>
</dbReference>
<keyword evidence="4" id="KW-1185">Reference proteome</keyword>
<dbReference type="InterPro" id="IPR000326">
    <property type="entry name" value="PAP2/HPO"/>
</dbReference>
<keyword evidence="1" id="KW-1133">Transmembrane helix</keyword>
<dbReference type="EMBL" id="FRAN01000002">
    <property type="protein sequence ID" value="SHK67284.1"/>
    <property type="molecule type" value="Genomic_DNA"/>
</dbReference>
<dbReference type="PANTHER" id="PTHR14969">
    <property type="entry name" value="SPHINGOSINE-1-PHOSPHATE PHOSPHOHYDROLASE"/>
    <property type="match status" value="1"/>
</dbReference>
<feature type="transmembrane region" description="Helical" evidence="1">
    <location>
        <begin position="87"/>
        <end position="108"/>
    </location>
</feature>
<dbReference type="Gene3D" id="1.20.144.10">
    <property type="entry name" value="Phosphatidic acid phosphatase type 2/haloperoxidase"/>
    <property type="match status" value="1"/>
</dbReference>
<accession>A0A1M6UDI9</accession>
<keyword evidence="1" id="KW-0812">Transmembrane</keyword>
<dbReference type="Pfam" id="PF01569">
    <property type="entry name" value="PAP2"/>
    <property type="match status" value="1"/>
</dbReference>
<protein>
    <submittedName>
        <fullName evidence="3">PAP2 superfamily protein</fullName>
    </submittedName>
</protein>
<gene>
    <name evidence="3" type="ORF">SAMN05444342_2061</name>
</gene>
<keyword evidence="1" id="KW-0472">Membrane</keyword>
<feature type="domain" description="Phosphatidic acid phosphatase type 2/haloperoxidase" evidence="2">
    <location>
        <begin position="51"/>
        <end position="160"/>
    </location>
</feature>
<reference evidence="4" key="1">
    <citation type="submission" date="2016-11" db="EMBL/GenBank/DDBJ databases">
        <authorList>
            <person name="Varghese N."/>
            <person name="Submissions S."/>
        </authorList>
    </citation>
    <scope>NUCLEOTIDE SEQUENCE [LARGE SCALE GENOMIC DNA]</scope>
    <source>
        <strain evidence="4">DX253</strain>
    </source>
</reference>
<sequence length="281" mass="29446">MSRGWGVVQFLHRALPHWVQEAFSVVTQLGDAWLFFLLGALLYWYSDDRDAFGFLLGATLGALSLTLALKGFFALARPPDAVRFVEATGYGFPSGHAIGSTVFWFLLALSLDRWSRGKRFAAAGAMVAVVCLSRLVLGVHFAVDVVAGVAVGVAYLAVVVWGLNRRPRAAFALAVLCAFAAFAVAVVLSPVETALAETGLVDAVTALGGTVGAFVTWELVGPPDGTVGGWSSVVGLLVFGGLSVIGLKASLPLVVVFAINAVVQGGILAYPKIIGRKRIDA</sequence>
<feature type="transmembrane region" description="Helical" evidence="1">
    <location>
        <begin position="120"/>
        <end position="139"/>
    </location>
</feature>
<dbReference type="Proteomes" id="UP000184203">
    <property type="component" value="Unassembled WGS sequence"/>
</dbReference>
<feature type="transmembrane region" description="Helical" evidence="1">
    <location>
        <begin position="170"/>
        <end position="188"/>
    </location>
</feature>
<evidence type="ECO:0000259" key="2">
    <source>
        <dbReference type="SMART" id="SM00014"/>
    </source>
</evidence>
<organism evidence="3 4">
    <name type="scientific">Haladaptatus paucihalophilus DX253</name>
    <dbReference type="NCBI Taxonomy" id="797209"/>
    <lineage>
        <taxon>Archaea</taxon>
        <taxon>Methanobacteriati</taxon>
        <taxon>Methanobacteriota</taxon>
        <taxon>Stenosarchaea group</taxon>
        <taxon>Halobacteria</taxon>
        <taxon>Halobacteriales</taxon>
        <taxon>Haladaptataceae</taxon>
        <taxon>Haladaptatus</taxon>
    </lineage>
</organism>
<feature type="transmembrane region" description="Helical" evidence="1">
    <location>
        <begin position="145"/>
        <end position="163"/>
    </location>
</feature>
<evidence type="ECO:0000313" key="4">
    <source>
        <dbReference type="Proteomes" id="UP000184203"/>
    </source>
</evidence>
<dbReference type="SUPFAM" id="SSF48317">
    <property type="entry name" value="Acid phosphatase/Vanadium-dependent haloperoxidase"/>
    <property type="match status" value="1"/>
</dbReference>
<feature type="transmembrane region" description="Helical" evidence="1">
    <location>
        <begin position="227"/>
        <end position="245"/>
    </location>
</feature>
<feature type="transmembrane region" description="Helical" evidence="1">
    <location>
        <begin position="200"/>
        <end position="220"/>
    </location>
</feature>